<feature type="transmembrane region" description="Helical" evidence="6">
    <location>
        <begin position="220"/>
        <end position="239"/>
    </location>
</feature>
<evidence type="ECO:0000256" key="3">
    <source>
        <dbReference type="ARBA" id="ARBA00022692"/>
    </source>
</evidence>
<dbReference type="GO" id="GO:0005886">
    <property type="term" value="C:plasma membrane"/>
    <property type="evidence" value="ECO:0007669"/>
    <property type="project" value="UniProtKB-SubCell"/>
</dbReference>
<name>A0A084W695_ANOSI</name>
<feature type="transmembrane region" description="Helical" evidence="6">
    <location>
        <begin position="34"/>
        <end position="52"/>
    </location>
</feature>
<dbReference type="OrthoDB" id="7740749at2759"/>
<dbReference type="STRING" id="74873.A0A084W695"/>
<evidence type="ECO:0000313" key="9">
    <source>
        <dbReference type="Proteomes" id="UP000030765"/>
    </source>
</evidence>
<keyword evidence="6" id="KW-0675">Receptor</keyword>
<dbReference type="GO" id="GO:0050909">
    <property type="term" value="P:sensory perception of taste"/>
    <property type="evidence" value="ECO:0007669"/>
    <property type="project" value="InterPro"/>
</dbReference>
<feature type="transmembrane region" description="Helical" evidence="6">
    <location>
        <begin position="113"/>
        <end position="131"/>
    </location>
</feature>
<keyword evidence="5 6" id="KW-0472">Membrane</keyword>
<keyword evidence="2 6" id="KW-1003">Cell membrane</keyword>
<evidence type="ECO:0000256" key="4">
    <source>
        <dbReference type="ARBA" id="ARBA00022989"/>
    </source>
</evidence>
<organism evidence="7">
    <name type="scientific">Anopheles sinensis</name>
    <name type="common">Mosquito</name>
    <dbReference type="NCBI Taxonomy" id="74873"/>
    <lineage>
        <taxon>Eukaryota</taxon>
        <taxon>Metazoa</taxon>
        <taxon>Ecdysozoa</taxon>
        <taxon>Arthropoda</taxon>
        <taxon>Hexapoda</taxon>
        <taxon>Insecta</taxon>
        <taxon>Pterygota</taxon>
        <taxon>Neoptera</taxon>
        <taxon>Endopterygota</taxon>
        <taxon>Diptera</taxon>
        <taxon>Nematocera</taxon>
        <taxon>Culicoidea</taxon>
        <taxon>Culicidae</taxon>
        <taxon>Anophelinae</taxon>
        <taxon>Anopheles</taxon>
    </lineage>
</organism>
<evidence type="ECO:0000256" key="2">
    <source>
        <dbReference type="ARBA" id="ARBA00022475"/>
    </source>
</evidence>
<gene>
    <name evidence="7" type="ORF">ZHAS_00013710</name>
</gene>
<dbReference type="InterPro" id="IPR013604">
    <property type="entry name" value="7TM_chemorcpt"/>
</dbReference>
<dbReference type="Pfam" id="PF08395">
    <property type="entry name" value="7tm_7"/>
    <property type="match status" value="1"/>
</dbReference>
<comment type="similarity">
    <text evidence="6">Belongs to the insect chemoreceptor superfamily. Gustatory receptor (GR) family.</text>
</comment>
<dbReference type="GO" id="GO:0007165">
    <property type="term" value="P:signal transduction"/>
    <property type="evidence" value="ECO:0007669"/>
    <property type="project" value="UniProtKB-KW"/>
</dbReference>
<feature type="transmembrane region" description="Helical" evidence="6">
    <location>
        <begin position="251"/>
        <end position="274"/>
    </location>
</feature>
<comment type="function">
    <text evidence="6">Gustatory receptor which mediates acceptance or avoidance behavior, depending on its substrates.</text>
</comment>
<protein>
    <recommendedName>
        <fullName evidence="6">Gustatory receptor</fullName>
    </recommendedName>
</protein>
<evidence type="ECO:0000313" key="7">
    <source>
        <dbReference type="EMBL" id="KFB45739.1"/>
    </source>
</evidence>
<sequence length="326" mass="36594">MHFACLVLLYLYYIEILLEIKVTPLLQVMYHLENIFNILMVIVALIGPRLYAEQFNGITERLVQVWTRFGQACIDVPLKATEVSTKCLLALYTSHGLIVTVVALTFIEYPLSVLLLGAYQLPYLAVVINVLQFRADLSAIAGTIGCLNDKLERLTQLQSDSADKRAFTKHSQISYITPSSAPYGKGELNRPGHVHAEDIEELSTLHMTLVGLTKDTNGHYGGLLLIIMAASFININVMLLEVYHNFHAQELPVGCVLMLFVHAMLYFSFFVVIAKSNNFVQGENYRTLLLLHEFKCSWDSRQNDAVSSQSHVLFLATIAVSHCILK</sequence>
<accession>A0A084W695</accession>
<reference evidence="8" key="2">
    <citation type="submission" date="2020-05" db="UniProtKB">
        <authorList>
            <consortium name="EnsemblMetazoa"/>
        </authorList>
    </citation>
    <scope>IDENTIFICATION</scope>
</reference>
<feature type="transmembrane region" description="Helical" evidence="6">
    <location>
        <begin position="87"/>
        <end position="107"/>
    </location>
</feature>
<keyword evidence="3 6" id="KW-0812">Transmembrane</keyword>
<dbReference type="EMBL" id="KE525307">
    <property type="protein sequence ID" value="KFB45739.1"/>
    <property type="molecule type" value="Genomic_DNA"/>
</dbReference>
<comment type="subcellular location">
    <subcellularLocation>
        <location evidence="1 6">Cell membrane</location>
        <topology evidence="1 6">Multi-pass membrane protein</topology>
    </subcellularLocation>
</comment>
<dbReference type="VEuPathDB" id="VectorBase:ASIC013710"/>
<dbReference type="AlphaFoldDB" id="A0A084W695"/>
<evidence type="ECO:0000313" key="8">
    <source>
        <dbReference type="EnsemblMetazoa" id="ASIC013710-PA"/>
    </source>
</evidence>
<dbReference type="Proteomes" id="UP000030765">
    <property type="component" value="Unassembled WGS sequence"/>
</dbReference>
<dbReference type="OMA" id="FININVM"/>
<keyword evidence="6" id="KW-0807">Transducer</keyword>
<evidence type="ECO:0000256" key="1">
    <source>
        <dbReference type="ARBA" id="ARBA00004651"/>
    </source>
</evidence>
<proteinExistence type="inferred from homology"/>
<keyword evidence="9" id="KW-1185">Reference proteome</keyword>
<dbReference type="EMBL" id="ATLV01020762">
    <property type="status" value="NOT_ANNOTATED_CDS"/>
    <property type="molecule type" value="Genomic_DNA"/>
</dbReference>
<comment type="caution">
    <text evidence="6">Lacks conserved residue(s) required for the propagation of feature annotation.</text>
</comment>
<dbReference type="EnsemblMetazoa" id="ASIC013710-RA">
    <property type="protein sequence ID" value="ASIC013710-PA"/>
    <property type="gene ID" value="ASIC013710"/>
</dbReference>
<evidence type="ECO:0000256" key="5">
    <source>
        <dbReference type="ARBA" id="ARBA00023136"/>
    </source>
</evidence>
<reference evidence="7 9" key="1">
    <citation type="journal article" date="2014" name="BMC Genomics">
        <title>Genome sequence of Anopheles sinensis provides insight into genetics basis of mosquito competence for malaria parasites.</title>
        <authorList>
            <person name="Zhou D."/>
            <person name="Zhang D."/>
            <person name="Ding G."/>
            <person name="Shi L."/>
            <person name="Hou Q."/>
            <person name="Ye Y."/>
            <person name="Xu Y."/>
            <person name="Zhou H."/>
            <person name="Xiong C."/>
            <person name="Li S."/>
            <person name="Yu J."/>
            <person name="Hong S."/>
            <person name="Yu X."/>
            <person name="Zou P."/>
            <person name="Chen C."/>
            <person name="Chang X."/>
            <person name="Wang W."/>
            <person name="Lv Y."/>
            <person name="Sun Y."/>
            <person name="Ma L."/>
            <person name="Shen B."/>
            <person name="Zhu C."/>
        </authorList>
    </citation>
    <scope>NUCLEOTIDE SEQUENCE [LARGE SCALE GENOMIC DNA]</scope>
</reference>
<evidence type="ECO:0000256" key="6">
    <source>
        <dbReference type="RuleBase" id="RU363108"/>
    </source>
</evidence>
<keyword evidence="4 6" id="KW-1133">Transmembrane helix</keyword>